<dbReference type="SMR" id="A0A1D6HMG2"/>
<dbReference type="InterPro" id="IPR008758">
    <property type="entry name" value="Peptidase_S28"/>
</dbReference>
<keyword evidence="7" id="KW-0121">Carboxypeptidase</keyword>
<proteinExistence type="inferred from homology"/>
<keyword evidence="2" id="KW-0645">Protease</keyword>
<evidence type="ECO:0000256" key="2">
    <source>
        <dbReference type="ARBA" id="ARBA00022670"/>
    </source>
</evidence>
<comment type="similarity">
    <text evidence="1">Belongs to the peptidase S28 family.</text>
</comment>
<dbReference type="ExpressionAtlas" id="A0A1D6HMG2">
    <property type="expression patterns" value="baseline and differential"/>
</dbReference>
<dbReference type="OMA" id="MYTTMAM"/>
<feature type="region of interest" description="Disordered" evidence="6">
    <location>
        <begin position="1"/>
        <end position="49"/>
    </location>
</feature>
<organism evidence="7">
    <name type="scientific">Zea mays</name>
    <name type="common">Maize</name>
    <dbReference type="NCBI Taxonomy" id="4577"/>
    <lineage>
        <taxon>Eukaryota</taxon>
        <taxon>Viridiplantae</taxon>
        <taxon>Streptophyta</taxon>
        <taxon>Embryophyta</taxon>
        <taxon>Tracheophyta</taxon>
        <taxon>Spermatophyta</taxon>
        <taxon>Magnoliopsida</taxon>
        <taxon>Liliopsida</taxon>
        <taxon>Poales</taxon>
        <taxon>Poaceae</taxon>
        <taxon>PACMAD clade</taxon>
        <taxon>Panicoideae</taxon>
        <taxon>Andropogonodae</taxon>
        <taxon>Andropogoneae</taxon>
        <taxon>Tripsacinae</taxon>
        <taxon>Zea</taxon>
    </lineage>
</organism>
<dbReference type="InterPro" id="IPR042269">
    <property type="entry name" value="Ser_carbopepase_S28_SKS"/>
</dbReference>
<evidence type="ECO:0000256" key="4">
    <source>
        <dbReference type="ARBA" id="ARBA00022801"/>
    </source>
</evidence>
<gene>
    <name evidence="7" type="ORF">ZEAMMB73_Zm00001d018315</name>
</gene>
<dbReference type="GO" id="GO:0070008">
    <property type="term" value="F:serine-type exopeptidase activity"/>
    <property type="evidence" value="ECO:0007669"/>
    <property type="project" value="InterPro"/>
</dbReference>
<dbReference type="InterPro" id="IPR029058">
    <property type="entry name" value="AB_hydrolase_fold"/>
</dbReference>
<protein>
    <submittedName>
        <fullName evidence="7">Serine carboxypeptidase S28 family protein</fullName>
    </submittedName>
</protein>
<evidence type="ECO:0000256" key="3">
    <source>
        <dbReference type="ARBA" id="ARBA00022729"/>
    </source>
</evidence>
<keyword evidence="4" id="KW-0378">Hydrolase</keyword>
<accession>A0A1D6HMG2</accession>
<dbReference type="FunFam" id="1.20.120.980:FF:000001">
    <property type="entry name" value="Dipeptidyl peptidase 7"/>
    <property type="match status" value="1"/>
</dbReference>
<name>A0A1D6HMG2_MAIZE</name>
<keyword evidence="3" id="KW-0732">Signal</keyword>
<dbReference type="Pfam" id="PF05577">
    <property type="entry name" value="Peptidase_S28"/>
    <property type="match status" value="2"/>
</dbReference>
<dbReference type="AlphaFoldDB" id="A0A1D6HMG2"/>
<evidence type="ECO:0000313" key="7">
    <source>
        <dbReference type="EMBL" id="AQK75546.1"/>
    </source>
</evidence>
<sequence>MPSTRTPPSRKVVAPRIPHPPPPLLPAINTHASHRAADPPPSSPSARRPWLDHFSFPGVGDEDEAVVFFQQRYLVGRGGGWAGPGGRIFFYCGNEGDIAWFAANSGLIWDAAPRFAARGNRSSAASLVSYSKAKAYSDSKSPAYLTAEQALADFAVLLTDLKRNLSEEGSPVVLFGGSYGGTPILQFEDIVPSTIFYDLVSDDFRRKSLSYFLTIKDSWKELDDQANKQDGLLKLSKTFHLCQTLKTSGDLSDWLSSAYSYLAMVDYPLPSEFLRPLPANPIKEVCGNIDSQPKGTGTLERIYAGVNVYYNYTDTVDCFDLNDDPHGMGGWD</sequence>
<dbReference type="Gene3D" id="3.40.50.1820">
    <property type="entry name" value="alpha/beta hydrolase"/>
    <property type="match status" value="1"/>
</dbReference>
<evidence type="ECO:0000256" key="6">
    <source>
        <dbReference type="SAM" id="MobiDB-lite"/>
    </source>
</evidence>
<dbReference type="InParanoid" id="A0A1D6HMG2"/>
<evidence type="ECO:0000256" key="1">
    <source>
        <dbReference type="ARBA" id="ARBA00011079"/>
    </source>
</evidence>
<reference evidence="7" key="1">
    <citation type="submission" date="2015-12" db="EMBL/GenBank/DDBJ databases">
        <title>Update maize B73 reference genome by single molecule sequencing technologies.</title>
        <authorList>
            <consortium name="Maize Genome Sequencing Project"/>
            <person name="Ware D."/>
        </authorList>
    </citation>
    <scope>NUCLEOTIDE SEQUENCE</scope>
    <source>
        <tissue evidence="7">Seedling</tissue>
    </source>
</reference>
<dbReference type="IntAct" id="A0A1D6HMG2">
    <property type="interactions" value="1"/>
</dbReference>
<dbReference type="PANTHER" id="PTHR11010">
    <property type="entry name" value="PROTEASE S28 PRO-X CARBOXYPEPTIDASE-RELATED"/>
    <property type="match status" value="1"/>
</dbReference>
<dbReference type="SUPFAM" id="SSF53474">
    <property type="entry name" value="alpha/beta-Hydrolases"/>
    <property type="match status" value="1"/>
</dbReference>
<dbReference type="GO" id="GO:0006508">
    <property type="term" value="P:proteolysis"/>
    <property type="evidence" value="ECO:0007669"/>
    <property type="project" value="UniProtKB-KW"/>
</dbReference>
<dbReference type="EMBL" id="CM000781">
    <property type="protein sequence ID" value="AQK75546.1"/>
    <property type="molecule type" value="Genomic_DNA"/>
</dbReference>
<dbReference type="Gene3D" id="1.20.120.980">
    <property type="entry name" value="Serine carboxypeptidase S28, SKS domain"/>
    <property type="match status" value="1"/>
</dbReference>
<evidence type="ECO:0000256" key="5">
    <source>
        <dbReference type="ARBA" id="ARBA00023180"/>
    </source>
</evidence>
<dbReference type="PANTHER" id="PTHR11010:SF38">
    <property type="entry name" value="LYSOSOMAL PRO-X CARBOXYPEPTIDASE"/>
    <property type="match status" value="1"/>
</dbReference>
<keyword evidence="5" id="KW-0325">Glycoprotein</keyword>
<dbReference type="GO" id="GO:0004180">
    <property type="term" value="F:carboxypeptidase activity"/>
    <property type="evidence" value="ECO:0007669"/>
    <property type="project" value="UniProtKB-KW"/>
</dbReference>